<keyword evidence="4" id="KW-0670">Pyruvate</keyword>
<feature type="domain" description="GST N-terminal" evidence="2">
    <location>
        <begin position="4"/>
        <end position="85"/>
    </location>
</feature>
<proteinExistence type="inferred from homology"/>
<organism evidence="4 5">
    <name type="scientific">Methylocaldum marinum</name>
    <dbReference type="NCBI Taxonomy" id="1432792"/>
    <lineage>
        <taxon>Bacteria</taxon>
        <taxon>Pseudomonadati</taxon>
        <taxon>Pseudomonadota</taxon>
        <taxon>Gammaproteobacteria</taxon>
        <taxon>Methylococcales</taxon>
        <taxon>Methylococcaceae</taxon>
        <taxon>Methylocaldum</taxon>
    </lineage>
</organism>
<dbReference type="Gene3D" id="3.40.30.10">
    <property type="entry name" value="Glutaredoxin"/>
    <property type="match status" value="1"/>
</dbReference>
<feature type="domain" description="GST C-terminal" evidence="3">
    <location>
        <begin position="90"/>
        <end position="217"/>
    </location>
</feature>
<dbReference type="InterPro" id="IPR040079">
    <property type="entry name" value="Glutathione_S-Trfase"/>
</dbReference>
<evidence type="ECO:0000256" key="1">
    <source>
        <dbReference type="ARBA" id="ARBA00010007"/>
    </source>
</evidence>
<dbReference type="InterPro" id="IPR036249">
    <property type="entry name" value="Thioredoxin-like_sf"/>
</dbReference>
<dbReference type="Gene3D" id="1.20.1050.10">
    <property type="match status" value="1"/>
</dbReference>
<protein>
    <submittedName>
        <fullName evidence="4">Maleylpyruvate isomerase</fullName>
    </submittedName>
</protein>
<keyword evidence="5" id="KW-1185">Reference proteome</keyword>
<evidence type="ECO:0000259" key="3">
    <source>
        <dbReference type="PROSITE" id="PS50405"/>
    </source>
</evidence>
<comment type="similarity">
    <text evidence="1">Belongs to the GST superfamily. Zeta family.</text>
</comment>
<dbReference type="SUPFAM" id="SSF52833">
    <property type="entry name" value="Thioredoxin-like"/>
    <property type="match status" value="1"/>
</dbReference>
<dbReference type="InterPro" id="IPR004045">
    <property type="entry name" value="Glutathione_S-Trfase_N"/>
</dbReference>
<dbReference type="FunFam" id="1.20.1050.10:FF:000017">
    <property type="entry name" value="Maleylacetoacetate isomerase"/>
    <property type="match status" value="1"/>
</dbReference>
<dbReference type="RefSeq" id="WP_232020466.1">
    <property type="nucleotide sequence ID" value="NZ_AP017928.1"/>
</dbReference>
<evidence type="ECO:0000313" key="5">
    <source>
        <dbReference type="Proteomes" id="UP000266313"/>
    </source>
</evidence>
<dbReference type="InterPro" id="IPR010987">
    <property type="entry name" value="Glutathione-S-Trfase_C-like"/>
</dbReference>
<reference evidence="4 5" key="1">
    <citation type="submission" date="2016-12" db="EMBL/GenBank/DDBJ databases">
        <title>Genome sequencing of Methylocaldum marinum.</title>
        <authorList>
            <person name="Takeuchi M."/>
            <person name="Kamagata Y."/>
            <person name="Hiraoka S."/>
            <person name="Oshima K."/>
            <person name="Hattori M."/>
            <person name="Iwasaki W."/>
        </authorList>
    </citation>
    <scope>NUCLEOTIDE SEQUENCE [LARGE SCALE GENOMIC DNA]</scope>
    <source>
        <strain evidence="4 5">S8</strain>
    </source>
</reference>
<dbReference type="InterPro" id="IPR036282">
    <property type="entry name" value="Glutathione-S-Trfase_C_sf"/>
</dbReference>
<dbReference type="KEGG" id="mmai:sS8_0050"/>
<dbReference type="InterPro" id="IPR034330">
    <property type="entry name" value="GST_Zeta_C"/>
</dbReference>
<dbReference type="CDD" id="cd03191">
    <property type="entry name" value="GST_C_Zeta"/>
    <property type="match status" value="1"/>
</dbReference>
<sequence>MAMMGLELYTYFRSSAAYRVRIALNLKRLSYRPRFVHLAKGEQHRPEYREINPQERVPALMDRGTVFTQSLAIIEYLNDAYPEPPLLPRRRDDRAYVRALAQIIACDIHPLNNLRVLRYLEHTMGQDEAARIAWIRHWIREGFEAFEAQLARHESSGLFCFGDTPTLADICLTPQVFNARRFGCELSEFPRIRAIDENCQALIAFRDAAPEQQADAE</sequence>
<dbReference type="PANTHER" id="PTHR42673">
    <property type="entry name" value="MALEYLACETOACETATE ISOMERASE"/>
    <property type="match status" value="1"/>
</dbReference>
<dbReference type="NCBIfam" id="TIGR01262">
    <property type="entry name" value="maiA"/>
    <property type="match status" value="1"/>
</dbReference>
<dbReference type="AlphaFoldDB" id="A0A286T7U3"/>
<dbReference type="InterPro" id="IPR005955">
    <property type="entry name" value="GST_Zeta"/>
</dbReference>
<accession>A0A286T7U3</accession>
<dbReference type="Proteomes" id="UP000266313">
    <property type="component" value="Chromosome"/>
</dbReference>
<dbReference type="GO" id="GO:0016034">
    <property type="term" value="F:maleylacetoacetate isomerase activity"/>
    <property type="evidence" value="ECO:0007669"/>
    <property type="project" value="TreeGrafter"/>
</dbReference>
<dbReference type="SUPFAM" id="SSF47616">
    <property type="entry name" value="GST C-terminal domain-like"/>
    <property type="match status" value="1"/>
</dbReference>
<keyword evidence="4" id="KW-0413">Isomerase</keyword>
<dbReference type="GO" id="GO:0006559">
    <property type="term" value="P:L-phenylalanine catabolic process"/>
    <property type="evidence" value="ECO:0007669"/>
    <property type="project" value="TreeGrafter"/>
</dbReference>
<dbReference type="InterPro" id="IPR034333">
    <property type="entry name" value="GST_Zeta_N"/>
</dbReference>
<dbReference type="CDD" id="cd03042">
    <property type="entry name" value="GST_N_Zeta"/>
    <property type="match status" value="1"/>
</dbReference>
<dbReference type="EMBL" id="AP017928">
    <property type="protein sequence ID" value="BBA32020.1"/>
    <property type="molecule type" value="Genomic_DNA"/>
</dbReference>
<dbReference type="SFLD" id="SFLDS00019">
    <property type="entry name" value="Glutathione_Transferase_(cytos"/>
    <property type="match status" value="1"/>
</dbReference>
<gene>
    <name evidence="4" type="ORF">sS8_0050</name>
</gene>
<dbReference type="GO" id="GO:0004364">
    <property type="term" value="F:glutathione transferase activity"/>
    <property type="evidence" value="ECO:0007669"/>
    <property type="project" value="TreeGrafter"/>
</dbReference>
<name>A0A286T7U3_9GAMM</name>
<evidence type="ECO:0000313" key="4">
    <source>
        <dbReference type="EMBL" id="BBA32020.1"/>
    </source>
</evidence>
<dbReference type="Pfam" id="PF13417">
    <property type="entry name" value="GST_N_3"/>
    <property type="match status" value="1"/>
</dbReference>
<evidence type="ECO:0000259" key="2">
    <source>
        <dbReference type="PROSITE" id="PS50404"/>
    </source>
</evidence>
<dbReference type="Pfam" id="PF13410">
    <property type="entry name" value="GST_C_2"/>
    <property type="match status" value="1"/>
</dbReference>
<dbReference type="GO" id="GO:0006749">
    <property type="term" value="P:glutathione metabolic process"/>
    <property type="evidence" value="ECO:0007669"/>
    <property type="project" value="TreeGrafter"/>
</dbReference>
<dbReference type="SFLD" id="SFLDG00358">
    <property type="entry name" value="Main_(cytGST)"/>
    <property type="match status" value="1"/>
</dbReference>
<dbReference type="PANTHER" id="PTHR42673:SF21">
    <property type="entry name" value="GLUTATHIONE S-TRANSFERASE YFCF"/>
    <property type="match status" value="1"/>
</dbReference>
<dbReference type="PROSITE" id="PS50404">
    <property type="entry name" value="GST_NTER"/>
    <property type="match status" value="1"/>
</dbReference>
<dbReference type="GO" id="GO:0005737">
    <property type="term" value="C:cytoplasm"/>
    <property type="evidence" value="ECO:0007669"/>
    <property type="project" value="InterPro"/>
</dbReference>
<dbReference type="PROSITE" id="PS50405">
    <property type="entry name" value="GST_CTER"/>
    <property type="match status" value="1"/>
</dbReference>